<dbReference type="PATRIC" id="fig|1395513.3.peg.83"/>
<dbReference type="InterPro" id="IPR012904">
    <property type="entry name" value="OGG_N"/>
</dbReference>
<name>V6J088_9BACL</name>
<protein>
    <recommendedName>
        <fullName evidence="3">DNA-3-methyladenine glycosylase II</fullName>
        <ecNumber evidence="3">3.2.2.21</ecNumber>
    </recommendedName>
</protein>
<dbReference type="FunFam" id="1.10.340.30:FF:000004">
    <property type="entry name" value="DNA-3-methyladenine glycosylase II"/>
    <property type="match status" value="1"/>
</dbReference>
<keyword evidence="4" id="KW-0227">DNA damage</keyword>
<dbReference type="GO" id="GO:0006307">
    <property type="term" value="P:DNA alkylation repair"/>
    <property type="evidence" value="ECO:0007669"/>
    <property type="project" value="TreeGrafter"/>
</dbReference>
<dbReference type="Pfam" id="PF07934">
    <property type="entry name" value="OGG_N"/>
    <property type="match status" value="1"/>
</dbReference>
<proteinExistence type="inferred from homology"/>
<dbReference type="SMART" id="SM00478">
    <property type="entry name" value="ENDO3c"/>
    <property type="match status" value="1"/>
</dbReference>
<dbReference type="InterPro" id="IPR023170">
    <property type="entry name" value="HhH_base_excis_C"/>
</dbReference>
<comment type="similarity">
    <text evidence="2">Belongs to the alkylbase DNA glycosidase AlkA family.</text>
</comment>
<dbReference type="Pfam" id="PF00730">
    <property type="entry name" value="HhH-GPD"/>
    <property type="match status" value="1"/>
</dbReference>
<dbReference type="Gene3D" id="3.30.310.20">
    <property type="entry name" value="DNA-3-methyladenine glycosylase AlkA, N-terminal domain"/>
    <property type="match status" value="1"/>
</dbReference>
<evidence type="ECO:0000256" key="4">
    <source>
        <dbReference type="ARBA" id="ARBA00022763"/>
    </source>
</evidence>
<dbReference type="GO" id="GO:0005737">
    <property type="term" value="C:cytoplasm"/>
    <property type="evidence" value="ECO:0007669"/>
    <property type="project" value="TreeGrafter"/>
</dbReference>
<organism evidence="8 9">
    <name type="scientific">Sporolactobacillus laevolacticus DSM 442</name>
    <dbReference type="NCBI Taxonomy" id="1395513"/>
    <lineage>
        <taxon>Bacteria</taxon>
        <taxon>Bacillati</taxon>
        <taxon>Bacillota</taxon>
        <taxon>Bacilli</taxon>
        <taxon>Bacillales</taxon>
        <taxon>Sporolactobacillaceae</taxon>
        <taxon>Sporolactobacillus</taxon>
    </lineage>
</organism>
<dbReference type="STRING" id="1395513.P343_00410"/>
<reference evidence="8 9" key="1">
    <citation type="journal article" date="2013" name="Genome Announc.">
        <title>Genome Sequence of Sporolactobacillus laevolacticus DSM442, an Efficient Polymer-Grade D-Lactate Producer from Agricultural Waste Cottonseed as a Nitrogen Source.</title>
        <authorList>
            <person name="Wang H."/>
            <person name="Wang L."/>
            <person name="Ju J."/>
            <person name="Yu B."/>
            <person name="Ma Y."/>
        </authorList>
    </citation>
    <scope>NUCLEOTIDE SEQUENCE [LARGE SCALE GENOMIC DNA]</scope>
    <source>
        <strain evidence="8 9">DSM 442</strain>
    </source>
</reference>
<evidence type="ECO:0000313" key="8">
    <source>
        <dbReference type="EMBL" id="EST13298.1"/>
    </source>
</evidence>
<keyword evidence="9" id="KW-1185">Reference proteome</keyword>
<comment type="catalytic activity">
    <reaction evidence="1">
        <text>Hydrolysis of alkylated DNA, releasing 3-methyladenine, 3-methylguanine, 7-methylguanine and 7-methyladenine.</text>
        <dbReference type="EC" id="3.2.2.21"/>
    </reaction>
</comment>
<evidence type="ECO:0000259" key="7">
    <source>
        <dbReference type="SMART" id="SM00478"/>
    </source>
</evidence>
<evidence type="ECO:0000256" key="6">
    <source>
        <dbReference type="ARBA" id="ARBA00023204"/>
    </source>
</evidence>
<dbReference type="GO" id="GO:0008534">
    <property type="term" value="F:oxidized purine nucleobase lesion DNA N-glycosylase activity"/>
    <property type="evidence" value="ECO:0007669"/>
    <property type="project" value="InterPro"/>
</dbReference>
<dbReference type="SUPFAM" id="SSF48150">
    <property type="entry name" value="DNA-glycosylase"/>
    <property type="match status" value="1"/>
</dbReference>
<sequence>MSWLDHDSYIEIYPPEPFDFSECLVFLARSDQEVSHRIKGDHLYKLIKLDDELVLLKIGMKQKMLNVEFLGKSPSSSIREKTAAYVWDWFDFESNLGEFYDFAAWDKVLKPLIDNFYGLRIVGIPDLFEAIAWAITGQQINLTFAYKLKKKFVYHYGESLTFDNENYWLFPSYKTIASLDVEDLRALQFSVRKAEYIIGVAKTLAQYQWTRNTLLTKQDDDEIRNLLMSIRGIGAWTADLVMMRCLHRANAFPIADVGLHNALKIHLGLEHKQSIAEVKEMAAAWDGWYAYATFYLWRLLYEHHA</sequence>
<gene>
    <name evidence="8" type="ORF">P343_00410</name>
</gene>
<dbReference type="GO" id="GO:0032993">
    <property type="term" value="C:protein-DNA complex"/>
    <property type="evidence" value="ECO:0007669"/>
    <property type="project" value="TreeGrafter"/>
</dbReference>
<evidence type="ECO:0000256" key="5">
    <source>
        <dbReference type="ARBA" id="ARBA00022801"/>
    </source>
</evidence>
<dbReference type="Gene3D" id="1.10.340.30">
    <property type="entry name" value="Hypothetical protein, domain 2"/>
    <property type="match status" value="1"/>
</dbReference>
<dbReference type="GO" id="GO:0032131">
    <property type="term" value="F:alkylated DNA binding"/>
    <property type="evidence" value="ECO:0007669"/>
    <property type="project" value="TreeGrafter"/>
</dbReference>
<dbReference type="InterPro" id="IPR011257">
    <property type="entry name" value="DNA_glycosylase"/>
</dbReference>
<dbReference type="PANTHER" id="PTHR43003:SF12">
    <property type="entry name" value="DNA-3-METHYLADENINE GLYCOSYLASE"/>
    <property type="match status" value="1"/>
</dbReference>
<dbReference type="Proteomes" id="UP000018296">
    <property type="component" value="Unassembled WGS sequence"/>
</dbReference>
<dbReference type="GO" id="GO:0043916">
    <property type="term" value="F:DNA-7-methylguanine glycosylase activity"/>
    <property type="evidence" value="ECO:0007669"/>
    <property type="project" value="TreeGrafter"/>
</dbReference>
<dbReference type="OrthoDB" id="9785929at2"/>
<dbReference type="EC" id="3.2.2.21" evidence="3"/>
<dbReference type="CDD" id="cd00056">
    <property type="entry name" value="ENDO3c"/>
    <property type="match status" value="1"/>
</dbReference>
<evidence type="ECO:0000256" key="1">
    <source>
        <dbReference type="ARBA" id="ARBA00000086"/>
    </source>
</evidence>
<dbReference type="RefSeq" id="WP_023508408.1">
    <property type="nucleotide sequence ID" value="NZ_AWTC01000001.1"/>
</dbReference>
<dbReference type="InterPro" id="IPR003265">
    <property type="entry name" value="HhH-GPD_domain"/>
</dbReference>
<evidence type="ECO:0000256" key="2">
    <source>
        <dbReference type="ARBA" id="ARBA00010817"/>
    </source>
</evidence>
<dbReference type="Gene3D" id="1.10.1670.10">
    <property type="entry name" value="Helix-hairpin-Helix base-excision DNA repair enzymes (C-terminal)"/>
    <property type="match status" value="1"/>
</dbReference>
<feature type="domain" description="HhH-GPD" evidence="7">
    <location>
        <begin position="136"/>
        <end position="301"/>
    </location>
</feature>
<accession>V6J088</accession>
<dbReference type="GO" id="GO:0006289">
    <property type="term" value="P:nucleotide-excision repair"/>
    <property type="evidence" value="ECO:0007669"/>
    <property type="project" value="InterPro"/>
</dbReference>
<dbReference type="InterPro" id="IPR051912">
    <property type="entry name" value="Alkylbase_DNA_Glycosylase/TA"/>
</dbReference>
<keyword evidence="5" id="KW-0378">Hydrolase</keyword>
<comment type="caution">
    <text evidence="8">The sequence shown here is derived from an EMBL/GenBank/DDBJ whole genome shotgun (WGS) entry which is preliminary data.</text>
</comment>
<dbReference type="GO" id="GO:0008725">
    <property type="term" value="F:DNA-3-methyladenine glycosylase activity"/>
    <property type="evidence" value="ECO:0007669"/>
    <property type="project" value="TreeGrafter"/>
</dbReference>
<evidence type="ECO:0000313" key="9">
    <source>
        <dbReference type="Proteomes" id="UP000018296"/>
    </source>
</evidence>
<dbReference type="EMBL" id="AWTC01000001">
    <property type="protein sequence ID" value="EST13298.1"/>
    <property type="molecule type" value="Genomic_DNA"/>
</dbReference>
<evidence type="ECO:0000256" key="3">
    <source>
        <dbReference type="ARBA" id="ARBA00012000"/>
    </source>
</evidence>
<dbReference type="InterPro" id="IPR037046">
    <property type="entry name" value="AlkA_N_sf"/>
</dbReference>
<dbReference type="AlphaFoldDB" id="V6J088"/>
<dbReference type="eggNOG" id="COG0122">
    <property type="taxonomic scope" value="Bacteria"/>
</dbReference>
<dbReference type="PANTHER" id="PTHR43003">
    <property type="entry name" value="DNA-3-METHYLADENINE GLYCOSYLASE"/>
    <property type="match status" value="1"/>
</dbReference>
<dbReference type="GO" id="GO:0006285">
    <property type="term" value="P:base-excision repair, AP site formation"/>
    <property type="evidence" value="ECO:0007669"/>
    <property type="project" value="TreeGrafter"/>
</dbReference>
<keyword evidence="6" id="KW-0234">DNA repair</keyword>